<dbReference type="GO" id="GO:0035438">
    <property type="term" value="F:cyclic-di-GMP binding"/>
    <property type="evidence" value="ECO:0007669"/>
    <property type="project" value="InterPro"/>
</dbReference>
<proteinExistence type="predicted"/>
<dbReference type="RefSeq" id="WP_165876459.1">
    <property type="nucleotide sequence ID" value="NZ_JAOQNU010000018.1"/>
</dbReference>
<dbReference type="AlphaFoldDB" id="A0A4R2RGA5"/>
<reference evidence="2 3" key="1">
    <citation type="submission" date="2019-03" db="EMBL/GenBank/DDBJ databases">
        <title>Genomic Encyclopedia of Type Strains, Phase IV (KMG-IV): sequencing the most valuable type-strain genomes for metagenomic binning, comparative biology and taxonomic classification.</title>
        <authorList>
            <person name="Goeker M."/>
        </authorList>
    </citation>
    <scope>NUCLEOTIDE SEQUENCE [LARGE SCALE GENOMIC DNA]</scope>
    <source>
        <strain evidence="2 3">DSM 11170</strain>
    </source>
</reference>
<dbReference type="InterPro" id="IPR009875">
    <property type="entry name" value="PilZ_domain"/>
</dbReference>
<dbReference type="Gene3D" id="2.40.10.220">
    <property type="entry name" value="predicted glycosyltransferase like domains"/>
    <property type="match status" value="1"/>
</dbReference>
<comment type="caution">
    <text evidence="2">The sequence shown here is derived from an EMBL/GenBank/DDBJ whole genome shotgun (WGS) entry which is preliminary data.</text>
</comment>
<sequence length="144" mass="16831">MDERRKYERLNFADRHLCTTLRIVHINRIPVRGKEGQACIFDISSGGARFRTNLDLPVDPHCEVEVELETRMVHPLKLRANLMWKHGQMFGCQFNFDHEEDRVYLNICINDTAVYLKTNDIAHIFVECDFCQTNCEVMNGIEVS</sequence>
<evidence type="ECO:0000313" key="2">
    <source>
        <dbReference type="EMBL" id="TCP62702.1"/>
    </source>
</evidence>
<dbReference type="EMBL" id="SLXT01000019">
    <property type="protein sequence ID" value="TCP62702.1"/>
    <property type="molecule type" value="Genomic_DNA"/>
</dbReference>
<keyword evidence="3" id="KW-1185">Reference proteome</keyword>
<evidence type="ECO:0000313" key="3">
    <source>
        <dbReference type="Proteomes" id="UP000294813"/>
    </source>
</evidence>
<gene>
    <name evidence="2" type="ORF">EDD73_11950</name>
</gene>
<protein>
    <submittedName>
        <fullName evidence="2">PilZ domain-containing protein</fullName>
    </submittedName>
</protein>
<dbReference type="SUPFAM" id="SSF141371">
    <property type="entry name" value="PilZ domain-like"/>
    <property type="match status" value="1"/>
</dbReference>
<organism evidence="2 3">
    <name type="scientific">Heliophilum fasciatum</name>
    <dbReference type="NCBI Taxonomy" id="35700"/>
    <lineage>
        <taxon>Bacteria</taxon>
        <taxon>Bacillati</taxon>
        <taxon>Bacillota</taxon>
        <taxon>Clostridia</taxon>
        <taxon>Eubacteriales</taxon>
        <taxon>Heliobacteriaceae</taxon>
        <taxon>Heliophilum</taxon>
    </lineage>
</organism>
<dbReference type="Pfam" id="PF07238">
    <property type="entry name" value="PilZ"/>
    <property type="match status" value="1"/>
</dbReference>
<name>A0A4R2RGA5_9FIRM</name>
<accession>A0A4R2RGA5</accession>
<evidence type="ECO:0000259" key="1">
    <source>
        <dbReference type="Pfam" id="PF07238"/>
    </source>
</evidence>
<dbReference type="Proteomes" id="UP000294813">
    <property type="component" value="Unassembled WGS sequence"/>
</dbReference>
<feature type="domain" description="PilZ" evidence="1">
    <location>
        <begin position="3"/>
        <end position="102"/>
    </location>
</feature>